<feature type="compositionally biased region" description="Polar residues" evidence="2">
    <location>
        <begin position="8"/>
        <end position="19"/>
    </location>
</feature>
<dbReference type="Gene3D" id="1.10.260.40">
    <property type="entry name" value="lambda repressor-like DNA-binding domains"/>
    <property type="match status" value="1"/>
</dbReference>
<keyword evidence="1" id="KW-0238">DNA-binding</keyword>
<accession>A0ABT8YEQ4</accession>
<dbReference type="Proteomes" id="UP001169764">
    <property type="component" value="Unassembled WGS sequence"/>
</dbReference>
<evidence type="ECO:0000256" key="2">
    <source>
        <dbReference type="SAM" id="MobiDB-lite"/>
    </source>
</evidence>
<comment type="caution">
    <text evidence="3">The sequence shown here is derived from an EMBL/GenBank/DDBJ whole genome shotgun (WGS) entry which is preliminary data.</text>
</comment>
<gene>
    <name evidence="3" type="ORF">Q4F19_20835</name>
</gene>
<feature type="region of interest" description="Disordered" evidence="2">
    <location>
        <begin position="1"/>
        <end position="24"/>
    </location>
</feature>
<protein>
    <submittedName>
        <fullName evidence="3">HigA family addiction module antitoxin</fullName>
    </submittedName>
</protein>
<sequence length="117" mass="13107">MERAPMSKSPTITEGSWSSDPADWLPNPSASEILRIEFLEPIGMAADELGRHIDLPAARLTDVLEGHKPMDAELDLRLARYFRMSEGFFLGLQDRYELLEAKRALNGALDRIVPRAA</sequence>
<dbReference type="InterPro" id="IPR010982">
    <property type="entry name" value="Lambda_DNA-bd_dom_sf"/>
</dbReference>
<dbReference type="SUPFAM" id="SSF47413">
    <property type="entry name" value="lambda repressor-like DNA-binding domains"/>
    <property type="match status" value="1"/>
</dbReference>
<dbReference type="NCBIfam" id="TIGR02607">
    <property type="entry name" value="antidote_HigA"/>
    <property type="match status" value="1"/>
</dbReference>
<dbReference type="PANTHER" id="PTHR36924">
    <property type="entry name" value="ANTITOXIN HIGA-1"/>
    <property type="match status" value="1"/>
</dbReference>
<dbReference type="RefSeq" id="WP_303546725.1">
    <property type="nucleotide sequence ID" value="NZ_JAUOTP010000012.1"/>
</dbReference>
<evidence type="ECO:0000256" key="1">
    <source>
        <dbReference type="ARBA" id="ARBA00023125"/>
    </source>
</evidence>
<organism evidence="3 4">
    <name type="scientific">Sphingomonas natans</name>
    <dbReference type="NCBI Taxonomy" id="3063330"/>
    <lineage>
        <taxon>Bacteria</taxon>
        <taxon>Pseudomonadati</taxon>
        <taxon>Pseudomonadota</taxon>
        <taxon>Alphaproteobacteria</taxon>
        <taxon>Sphingomonadales</taxon>
        <taxon>Sphingomonadaceae</taxon>
        <taxon>Sphingomonas</taxon>
    </lineage>
</organism>
<proteinExistence type="predicted"/>
<dbReference type="EMBL" id="JAUOTP010000012">
    <property type="protein sequence ID" value="MDO6416842.1"/>
    <property type="molecule type" value="Genomic_DNA"/>
</dbReference>
<evidence type="ECO:0000313" key="3">
    <source>
        <dbReference type="EMBL" id="MDO6416842.1"/>
    </source>
</evidence>
<name>A0ABT8YEQ4_9SPHN</name>
<dbReference type="InterPro" id="IPR013430">
    <property type="entry name" value="Toxin_antidote_HigA"/>
</dbReference>
<keyword evidence="4" id="KW-1185">Reference proteome</keyword>
<evidence type="ECO:0000313" key="4">
    <source>
        <dbReference type="Proteomes" id="UP001169764"/>
    </source>
</evidence>
<reference evidence="3" key="1">
    <citation type="submission" date="2023-07" db="EMBL/GenBank/DDBJ databases">
        <authorList>
            <person name="Kim M."/>
        </authorList>
    </citation>
    <scope>NUCLEOTIDE SEQUENCE</scope>
    <source>
        <strain evidence="3">BIUV-7</strain>
    </source>
</reference>
<dbReference type="PANTHER" id="PTHR36924:SF1">
    <property type="entry name" value="ANTITOXIN HIGA-1"/>
    <property type="match status" value="1"/>
</dbReference>